<protein>
    <recommendedName>
        <fullName evidence="3">IPT/TIG domain-containing protein</fullName>
    </recommendedName>
</protein>
<dbReference type="InterPro" id="IPR014756">
    <property type="entry name" value="Ig_E-set"/>
</dbReference>
<name>A0A7S8FEE4_9BACT</name>
<feature type="domain" description="IPT/TIG" evidence="3">
    <location>
        <begin position="221"/>
        <end position="286"/>
    </location>
</feature>
<proteinExistence type="predicted"/>
<dbReference type="PANTHER" id="PTHR46769:SF2">
    <property type="entry name" value="FIBROCYSTIN-L ISOFORM 2 PRECURSOR-RELATED"/>
    <property type="match status" value="1"/>
</dbReference>
<reference evidence="4 5" key="1">
    <citation type="journal article" date="2020" name="ISME J.">
        <title>Enrichment and physiological characterization of a novel comammox Nitrospira indicates ammonium inhibition of complete nitrification.</title>
        <authorList>
            <person name="Sakoula D."/>
            <person name="Koch H."/>
            <person name="Frank J."/>
            <person name="Jetten M.S.M."/>
            <person name="van Kessel M.A.H.J."/>
            <person name="Lucker S."/>
        </authorList>
    </citation>
    <scope>NUCLEOTIDE SEQUENCE [LARGE SCALE GENOMIC DNA]</scope>
    <source>
        <strain evidence="4">Comreactor17</strain>
    </source>
</reference>
<dbReference type="CDD" id="cd00603">
    <property type="entry name" value="IPT_PCSR"/>
    <property type="match status" value="1"/>
</dbReference>
<keyword evidence="1 2" id="KW-0732">Signal</keyword>
<accession>A0A7S8FEE4</accession>
<evidence type="ECO:0000256" key="2">
    <source>
        <dbReference type="SAM" id="SignalP"/>
    </source>
</evidence>
<dbReference type="EMBL" id="CP047423">
    <property type="protein sequence ID" value="QPD04300.1"/>
    <property type="molecule type" value="Genomic_DNA"/>
</dbReference>
<gene>
    <name evidence="4" type="ORF">Nkreftii_002074</name>
</gene>
<evidence type="ECO:0000313" key="4">
    <source>
        <dbReference type="EMBL" id="QPD04300.1"/>
    </source>
</evidence>
<dbReference type="InterPro" id="IPR013783">
    <property type="entry name" value="Ig-like_fold"/>
</dbReference>
<dbReference type="SUPFAM" id="SSF81296">
    <property type="entry name" value="E set domains"/>
    <property type="match status" value="5"/>
</dbReference>
<dbReference type="KEGG" id="nkf:Nkreftii_002074"/>
<dbReference type="Proteomes" id="UP000593737">
    <property type="component" value="Chromosome"/>
</dbReference>
<organism evidence="4 5">
    <name type="scientific">Candidatus Nitrospira kreftii</name>
    <dbReference type="NCBI Taxonomy" id="2652173"/>
    <lineage>
        <taxon>Bacteria</taxon>
        <taxon>Pseudomonadati</taxon>
        <taxon>Nitrospirota</taxon>
        <taxon>Nitrospiria</taxon>
        <taxon>Nitrospirales</taxon>
        <taxon>Nitrospiraceae</taxon>
        <taxon>Nitrospira</taxon>
    </lineage>
</organism>
<sequence>MYRMSLTAASLVWLLLFVCEGSGSLAGAKQATIALSSSTATPGSTLILSGEGFGNFKSTEFNKVVVNGVSALVQRWEPEAIEIKVPFKATSGFVEVLIGKKTLLAGHVGIVSPFIEAISPTEAERGATLQITGRHFGMSAGARDPNTMFGVNDVMVGGVKVRARRWKDDKIELDIPPNAVSGDVVVRLASSDPLPNGACCSPVEYLVSNPVPLTLIPSLRVDPLSGPVGTKVVLFGQGFGDIKTSMDDAVLIGGRPTTVSQWKDDVIVVHVPLDAESGPVVLRHKGRERVVGQFTVHVPRATSMRPTSAPIGTLLRINGEHFGFYSESGSTPYNFMDFNTGENRVEIGGVPAVIYRWNDDRIDVWVPFSAKSGKVVIYRSANKPNIGGLCCAERGTVAVEAGDFTLVTPVVESYDPKSAGLDATVTIKGSGFGTFLITAEHADLGLNQKAYKRRTDLEINEPDANDTVVSNVSRTEVLFNGTAALVQSWNDHEIVVKVPHRNLYGIGKKGNFFDDLATGPLVVRRGSWDLLPDGTCCSPKKWLTLEAGQFTIEAKGLPDDDYWNNNRPDANTNQ</sequence>
<evidence type="ECO:0000256" key="1">
    <source>
        <dbReference type="ARBA" id="ARBA00022729"/>
    </source>
</evidence>
<feature type="domain" description="IPT/TIG" evidence="3">
    <location>
        <begin position="409"/>
        <end position="501"/>
    </location>
</feature>
<feature type="signal peptide" evidence="2">
    <location>
        <begin position="1"/>
        <end position="26"/>
    </location>
</feature>
<dbReference type="InterPro" id="IPR002909">
    <property type="entry name" value="IPT_dom"/>
</dbReference>
<dbReference type="AlphaFoldDB" id="A0A7S8FEE4"/>
<dbReference type="PANTHER" id="PTHR46769">
    <property type="entry name" value="POLYCYSTIC KIDNEY AND HEPATIC DISEASE 1 (AUTOSOMAL RECESSIVE)-LIKE 1"/>
    <property type="match status" value="1"/>
</dbReference>
<evidence type="ECO:0000259" key="3">
    <source>
        <dbReference type="Pfam" id="PF01833"/>
    </source>
</evidence>
<dbReference type="InterPro" id="IPR052387">
    <property type="entry name" value="Fibrocystin"/>
</dbReference>
<dbReference type="Gene3D" id="2.60.40.10">
    <property type="entry name" value="Immunoglobulins"/>
    <property type="match status" value="5"/>
</dbReference>
<dbReference type="Pfam" id="PF01833">
    <property type="entry name" value="TIG"/>
    <property type="match status" value="2"/>
</dbReference>
<evidence type="ECO:0000313" key="5">
    <source>
        <dbReference type="Proteomes" id="UP000593737"/>
    </source>
</evidence>
<feature type="chain" id="PRO_5032788611" description="IPT/TIG domain-containing protein" evidence="2">
    <location>
        <begin position="27"/>
        <end position="574"/>
    </location>
</feature>